<dbReference type="GO" id="GO:0000972">
    <property type="term" value="P:transcription-dependent tethering of RNA polymerase II gene DNA at nuclear periphery"/>
    <property type="evidence" value="ECO:0007669"/>
    <property type="project" value="TreeGrafter"/>
</dbReference>
<protein>
    <recommendedName>
        <fullName evidence="9">Nucleoporin Nup133/Nup155-like N-terminal domain-containing protein</fullName>
    </recommendedName>
</protein>
<comment type="subcellular location">
    <subcellularLocation>
        <location evidence="1">Nucleus</location>
    </subcellularLocation>
</comment>
<evidence type="ECO:0000313" key="8">
    <source>
        <dbReference type="Proteomes" id="UP001178507"/>
    </source>
</evidence>
<feature type="domain" description="Nucleoporin Nup133/Nup155-like N-terminal" evidence="6">
    <location>
        <begin position="69"/>
        <end position="374"/>
    </location>
</feature>
<dbReference type="InterPro" id="IPR004870">
    <property type="entry name" value="Nucleoporin_Nup155"/>
</dbReference>
<dbReference type="Gene3D" id="1.25.40.450">
    <property type="entry name" value="Nucleoporin, helical domain, N-terminal subdomain"/>
    <property type="match status" value="1"/>
</dbReference>
<dbReference type="GO" id="GO:0036228">
    <property type="term" value="P:protein localization to nuclear inner membrane"/>
    <property type="evidence" value="ECO:0007669"/>
    <property type="project" value="TreeGrafter"/>
</dbReference>
<dbReference type="InterPro" id="IPR014908">
    <property type="entry name" value="Nucleoporin_Nup133/Nup155_N"/>
</dbReference>
<dbReference type="Proteomes" id="UP001178507">
    <property type="component" value="Unassembled WGS sequence"/>
</dbReference>
<evidence type="ECO:0000259" key="5">
    <source>
        <dbReference type="Pfam" id="PF03177"/>
    </source>
</evidence>
<sequence length="1148" mass="126058">MDPSHVPDETLQRLVLPGRLVGEALAQDDLFLSVEETCPAGSGSADYEFKVPQLTVEAAGAGPPSGDFTQQGLLPDIGRLWRSFGSKIVLWRYDEPGTPEVTEYCGVSESVIAAATATPKNFIQGIDHFLVLATPLEVSLHALRFAGSNRLLPPVRTQFSVASDDIPMSAIACDPSSGRIFLGGADGCIHEFQYFDDDSRWLGRPRKCRKSAVSWNLQSQLPAVLQRACIAIFGHSEAIVQLSIDVSRGLLFALSALSSVTVFHIPSQKEAQNREEKPVVQICCLSASSIATEVGRIKARLFPGLLPASRGLSSFGAVVSASGLLSFPRLVKVLPMLKAVGGNVVACAVAEDGTRIYLRGVSKTSASDASQRARPAVITSVVVHHVRFLDASAPRDLQVKDALCENGVTLLQCRFGQEAGQKEAVIALSTDLRVVAQKQGRGRSPWVNVSGMAEHVDTINLTQEQAEGTQLAQIFAIAALPPPISKPIQQLFCSGNGLVLPVAHLSELAKQQLALVPRFMVISSIGVHLLRRLQPLDSLQEHLLGGNLMALQDFVGQYTAEQSCALMFQILTQAVPKLNALDASERAERAERVERVERLEAPRNRSRSRALGERSAVRDANEEVILLRTEQLLLSQLAVQLGFSQVLPSLDPGQPSIQGSPLGYSVMFQSAARLSARMRGLYLFLSRLLRPFWLSQAMLVVWPAVPSDKKRRRDEWWPPPPDPAPVAKGAQWRCAFSKSQRGFARHQLSLVKTVLDRCLSRLAREAEEDAAHGAWHLVAASMEALDFLELLSGCTTAMAAGACPEALLRLSELSFRDLVCQPEARRVLQQLMQAGIVACRDLANCPSLFSKADLEIQEAYEILKVVEANLVANSSALEIARLSHLTHRGLGILEQHAAHVNLMEAAARLRAVGACKGLVSLCSSVARARDPKDEAMRPQDPSNPRVQQLHYARLECYQVVLGILDDVLSFARQRGRMQSSFAMLPNPSTESGVQPELPELLPSRLSEVDTVPILDGLLRHCLEGHRYQADELFHFCILKWMMQSGLSPYQYKSPYLKNFLLVHAKKNPEMHCKYLQHNGRWAEACDAYLSLAKDAERSDPHSDNRLLMLQNAALCARMPRSNRRVEPILRMMSETLRTDIERPTSCQT</sequence>
<dbReference type="Pfam" id="PF03177">
    <property type="entry name" value="Nucleoporin_C"/>
    <property type="match status" value="1"/>
</dbReference>
<keyword evidence="3" id="KW-0813">Transport</keyword>
<evidence type="ECO:0000256" key="3">
    <source>
        <dbReference type="ARBA" id="ARBA00022448"/>
    </source>
</evidence>
<feature type="domain" description="Nucleoporin Nup133/Nup155-like C-terminal" evidence="5">
    <location>
        <begin position="760"/>
        <end position="1098"/>
    </location>
</feature>
<evidence type="ECO:0000313" key="7">
    <source>
        <dbReference type="EMBL" id="CAJ1402783.1"/>
    </source>
</evidence>
<evidence type="ECO:0000256" key="1">
    <source>
        <dbReference type="ARBA" id="ARBA00004123"/>
    </source>
</evidence>
<accession>A0AA36JAS1</accession>
<keyword evidence="8" id="KW-1185">Reference proteome</keyword>
<reference evidence="7" key="1">
    <citation type="submission" date="2023-08" db="EMBL/GenBank/DDBJ databases">
        <authorList>
            <person name="Chen Y."/>
            <person name="Shah S."/>
            <person name="Dougan E. K."/>
            <person name="Thang M."/>
            <person name="Chan C."/>
        </authorList>
    </citation>
    <scope>NUCLEOTIDE SEQUENCE</scope>
</reference>
<dbReference type="EMBL" id="CAUJNA010003467">
    <property type="protein sequence ID" value="CAJ1402783.1"/>
    <property type="molecule type" value="Genomic_DNA"/>
</dbReference>
<dbReference type="PANTHER" id="PTHR10350:SF6">
    <property type="entry name" value="NUCLEAR PORE COMPLEX PROTEIN NUP155"/>
    <property type="match status" value="1"/>
</dbReference>
<keyword evidence="4" id="KW-0539">Nucleus</keyword>
<evidence type="ECO:0000259" key="6">
    <source>
        <dbReference type="Pfam" id="PF08801"/>
    </source>
</evidence>
<dbReference type="AlphaFoldDB" id="A0AA36JAS1"/>
<dbReference type="GO" id="GO:0044611">
    <property type="term" value="C:nuclear pore inner ring"/>
    <property type="evidence" value="ECO:0007669"/>
    <property type="project" value="TreeGrafter"/>
</dbReference>
<evidence type="ECO:0000256" key="4">
    <source>
        <dbReference type="ARBA" id="ARBA00023242"/>
    </source>
</evidence>
<name>A0AA36JAS1_9DINO</name>
<comment type="similarity">
    <text evidence="2">Belongs to the non-repetitive/WGA-negative nucleoporin family.</text>
</comment>
<dbReference type="InterPro" id="IPR007187">
    <property type="entry name" value="Nucleoporin_Nup133/Nup155_C"/>
</dbReference>
<dbReference type="GO" id="GO:0017056">
    <property type="term" value="F:structural constituent of nuclear pore"/>
    <property type="evidence" value="ECO:0007669"/>
    <property type="project" value="InterPro"/>
</dbReference>
<gene>
    <name evidence="7" type="ORF">EVOR1521_LOCUS25586</name>
</gene>
<dbReference type="GO" id="GO:0006606">
    <property type="term" value="P:protein import into nucleus"/>
    <property type="evidence" value="ECO:0007669"/>
    <property type="project" value="TreeGrafter"/>
</dbReference>
<dbReference type="InterPro" id="IPR042533">
    <property type="entry name" value="Nucleoporin_Nup155_C_1"/>
</dbReference>
<dbReference type="Gene3D" id="1.20.58.1780">
    <property type="match status" value="1"/>
</dbReference>
<comment type="caution">
    <text evidence="7">The sequence shown here is derived from an EMBL/GenBank/DDBJ whole genome shotgun (WGS) entry which is preliminary data.</text>
</comment>
<proteinExistence type="inferred from homology"/>
<dbReference type="GO" id="GO:0006405">
    <property type="term" value="P:RNA export from nucleus"/>
    <property type="evidence" value="ECO:0007669"/>
    <property type="project" value="TreeGrafter"/>
</dbReference>
<dbReference type="Pfam" id="PF08801">
    <property type="entry name" value="Nucleoporin_N"/>
    <property type="match status" value="1"/>
</dbReference>
<organism evidence="7 8">
    <name type="scientific">Effrenium voratum</name>
    <dbReference type="NCBI Taxonomy" id="2562239"/>
    <lineage>
        <taxon>Eukaryota</taxon>
        <taxon>Sar</taxon>
        <taxon>Alveolata</taxon>
        <taxon>Dinophyceae</taxon>
        <taxon>Suessiales</taxon>
        <taxon>Symbiodiniaceae</taxon>
        <taxon>Effrenium</taxon>
    </lineage>
</organism>
<evidence type="ECO:0008006" key="9">
    <source>
        <dbReference type="Google" id="ProtNLM"/>
    </source>
</evidence>
<evidence type="ECO:0000256" key="2">
    <source>
        <dbReference type="ARBA" id="ARBA00007373"/>
    </source>
</evidence>
<dbReference type="PANTHER" id="PTHR10350">
    <property type="entry name" value="NUCLEAR PORE COMPLEX PROTEIN NUP155"/>
    <property type="match status" value="1"/>
</dbReference>